<keyword evidence="4 7" id="KW-0812">Transmembrane</keyword>
<reference evidence="11" key="1">
    <citation type="journal article" date="2019" name="Int. J. Syst. Evol. Microbiol.">
        <title>The Global Catalogue of Microorganisms (GCM) 10K type strain sequencing project: providing services to taxonomists for standard genome sequencing and annotation.</title>
        <authorList>
            <consortium name="The Broad Institute Genomics Platform"/>
            <consortium name="The Broad Institute Genome Sequencing Center for Infectious Disease"/>
            <person name="Wu L."/>
            <person name="Ma J."/>
        </authorList>
    </citation>
    <scope>NUCLEOTIDE SEQUENCE [LARGE SCALE GENOMIC DNA]</scope>
    <source>
        <strain evidence="11">JCM 11483</strain>
    </source>
</reference>
<keyword evidence="11" id="KW-1185">Reference proteome</keyword>
<keyword evidence="6 9" id="KW-0472">Membrane</keyword>
<dbReference type="InterPro" id="IPR045324">
    <property type="entry name" value="Small_multidrug_res"/>
</dbReference>
<evidence type="ECO:0000313" key="10">
    <source>
        <dbReference type="EMBL" id="GAA3281005.1"/>
    </source>
</evidence>
<evidence type="ECO:0000256" key="8">
    <source>
        <dbReference type="SAM" id="MobiDB-lite"/>
    </source>
</evidence>
<comment type="caution">
    <text evidence="10">The sequence shown here is derived from an EMBL/GenBank/DDBJ whole genome shotgun (WGS) entry which is preliminary data.</text>
</comment>
<dbReference type="Gene3D" id="1.10.3730.20">
    <property type="match status" value="1"/>
</dbReference>
<dbReference type="PANTHER" id="PTHR30561:SF0">
    <property type="entry name" value="GUANIDINIUM EXPORTER"/>
    <property type="match status" value="1"/>
</dbReference>
<comment type="subcellular location">
    <subcellularLocation>
        <location evidence="1 7">Cell membrane</location>
        <topology evidence="1 7">Multi-pass membrane protein</topology>
    </subcellularLocation>
</comment>
<dbReference type="Pfam" id="PF00893">
    <property type="entry name" value="Multi_Drug_Res"/>
    <property type="match status" value="1"/>
</dbReference>
<keyword evidence="3" id="KW-1003">Cell membrane</keyword>
<evidence type="ECO:0000313" key="11">
    <source>
        <dbReference type="Proteomes" id="UP001501736"/>
    </source>
</evidence>
<evidence type="ECO:0000256" key="1">
    <source>
        <dbReference type="ARBA" id="ARBA00004651"/>
    </source>
</evidence>
<proteinExistence type="inferred from homology"/>
<evidence type="ECO:0000256" key="7">
    <source>
        <dbReference type="RuleBase" id="RU003942"/>
    </source>
</evidence>
<dbReference type="EMBL" id="BAAAYG010000003">
    <property type="protein sequence ID" value="GAA3281005.1"/>
    <property type="molecule type" value="Genomic_DNA"/>
</dbReference>
<evidence type="ECO:0000256" key="4">
    <source>
        <dbReference type="ARBA" id="ARBA00022692"/>
    </source>
</evidence>
<dbReference type="RefSeq" id="WP_344718023.1">
    <property type="nucleotide sequence ID" value="NZ_BAAAYG010000003.1"/>
</dbReference>
<dbReference type="InterPro" id="IPR000390">
    <property type="entry name" value="Small_drug/metabolite_transptr"/>
</dbReference>
<name>A0ABP6R8M7_9MICC</name>
<keyword evidence="5 9" id="KW-1133">Transmembrane helix</keyword>
<dbReference type="SUPFAM" id="SSF103481">
    <property type="entry name" value="Multidrug resistance efflux transporter EmrE"/>
    <property type="match status" value="1"/>
</dbReference>
<gene>
    <name evidence="10" type="ORF">GCM10020260_05930</name>
</gene>
<evidence type="ECO:0000256" key="9">
    <source>
        <dbReference type="SAM" id="Phobius"/>
    </source>
</evidence>
<protein>
    <submittedName>
        <fullName evidence="10">Multidrug efflux SMR transporter</fullName>
    </submittedName>
</protein>
<feature type="transmembrane region" description="Helical" evidence="9">
    <location>
        <begin position="59"/>
        <end position="78"/>
    </location>
</feature>
<sequence>MAWVILVFSAVMEAVWATALGLSDGFSRPVPVVVFFLGLLVSMVTLARAARSIPMGTAYAVWAGLGATITVAASIALGQESVSVWKLVFMAGIVGSIVGLKLTHGADDGEGSAEEEPRALRRRRR</sequence>
<dbReference type="InterPro" id="IPR037185">
    <property type="entry name" value="EmrE-like"/>
</dbReference>
<comment type="similarity">
    <text evidence="7">Belongs to the drug/metabolite transporter (DMT) superfamily. Small multidrug resistance (SMR) (TC 2.A.7.1) family.</text>
</comment>
<feature type="region of interest" description="Disordered" evidence="8">
    <location>
        <begin position="104"/>
        <end position="125"/>
    </location>
</feature>
<accession>A0ABP6R8M7</accession>
<keyword evidence="2" id="KW-0813">Transport</keyword>
<dbReference type="PANTHER" id="PTHR30561">
    <property type="entry name" value="SMR FAMILY PROTON-DEPENDENT DRUG EFFLUX TRANSPORTER SUGE"/>
    <property type="match status" value="1"/>
</dbReference>
<dbReference type="Proteomes" id="UP001501736">
    <property type="component" value="Unassembled WGS sequence"/>
</dbReference>
<evidence type="ECO:0000256" key="5">
    <source>
        <dbReference type="ARBA" id="ARBA00022989"/>
    </source>
</evidence>
<evidence type="ECO:0000256" key="2">
    <source>
        <dbReference type="ARBA" id="ARBA00022448"/>
    </source>
</evidence>
<organism evidence="10 11">
    <name type="scientific">Nesterenkonia halobia</name>
    <dbReference type="NCBI Taxonomy" id="37922"/>
    <lineage>
        <taxon>Bacteria</taxon>
        <taxon>Bacillati</taxon>
        <taxon>Actinomycetota</taxon>
        <taxon>Actinomycetes</taxon>
        <taxon>Micrococcales</taxon>
        <taxon>Micrococcaceae</taxon>
        <taxon>Nesterenkonia</taxon>
    </lineage>
</organism>
<evidence type="ECO:0000256" key="6">
    <source>
        <dbReference type="ARBA" id="ARBA00023136"/>
    </source>
</evidence>
<feature type="transmembrane region" description="Helical" evidence="9">
    <location>
        <begin position="27"/>
        <end position="47"/>
    </location>
</feature>
<evidence type="ECO:0000256" key="3">
    <source>
        <dbReference type="ARBA" id="ARBA00022475"/>
    </source>
</evidence>
<feature type="transmembrane region" description="Helical" evidence="9">
    <location>
        <begin position="84"/>
        <end position="102"/>
    </location>
</feature>